<dbReference type="EMBL" id="PUHY01000016">
    <property type="protein sequence ID" value="PQO28504.1"/>
    <property type="molecule type" value="Genomic_DNA"/>
</dbReference>
<dbReference type="OrthoDB" id="267270at2"/>
<evidence type="ECO:0000313" key="6">
    <source>
        <dbReference type="Proteomes" id="UP000238322"/>
    </source>
</evidence>
<dbReference type="InterPro" id="IPR028098">
    <property type="entry name" value="Glyco_trans_4-like_N"/>
</dbReference>
<evidence type="ECO:0000313" key="5">
    <source>
        <dbReference type="EMBL" id="PQO28504.1"/>
    </source>
</evidence>
<dbReference type="Gene3D" id="3.40.50.2000">
    <property type="entry name" value="Glycogen Phosphorylase B"/>
    <property type="match status" value="2"/>
</dbReference>
<feature type="domain" description="Glycosyl transferase family 1" evidence="3">
    <location>
        <begin position="219"/>
        <end position="362"/>
    </location>
</feature>
<dbReference type="Pfam" id="PF13579">
    <property type="entry name" value="Glyco_trans_4_4"/>
    <property type="match status" value="1"/>
</dbReference>
<accession>A0A2S8F995</accession>
<keyword evidence="2 5" id="KW-0808">Transferase</keyword>
<dbReference type="GO" id="GO:0016757">
    <property type="term" value="F:glycosyltransferase activity"/>
    <property type="evidence" value="ECO:0007669"/>
    <property type="project" value="UniProtKB-KW"/>
</dbReference>
<comment type="caution">
    <text evidence="5">The sequence shown here is derived from an EMBL/GenBank/DDBJ whole genome shotgun (WGS) entry which is preliminary data.</text>
</comment>
<proteinExistence type="predicted"/>
<dbReference type="Proteomes" id="UP000238322">
    <property type="component" value="Unassembled WGS sequence"/>
</dbReference>
<feature type="domain" description="Glycosyltransferase subfamily 4-like N-terminal" evidence="4">
    <location>
        <begin position="22"/>
        <end position="157"/>
    </location>
</feature>
<name>A0A2S8F995_9BACT</name>
<protein>
    <submittedName>
        <fullName evidence="5">Glycosyl transferase family 1</fullName>
    </submittedName>
</protein>
<keyword evidence="1" id="KW-0328">Glycosyltransferase</keyword>
<evidence type="ECO:0000256" key="2">
    <source>
        <dbReference type="ARBA" id="ARBA00022679"/>
    </source>
</evidence>
<gene>
    <name evidence="5" type="ORF">C5Y83_28245</name>
</gene>
<dbReference type="Pfam" id="PF00534">
    <property type="entry name" value="Glycos_transf_1"/>
    <property type="match status" value="1"/>
</dbReference>
<evidence type="ECO:0000256" key="1">
    <source>
        <dbReference type="ARBA" id="ARBA00022676"/>
    </source>
</evidence>
<reference evidence="5 6" key="1">
    <citation type="submission" date="2018-02" db="EMBL/GenBank/DDBJ databases">
        <title>Comparative genomes isolates from brazilian mangrove.</title>
        <authorList>
            <person name="Araujo J.E."/>
            <person name="Taketani R.G."/>
            <person name="Silva M.C.P."/>
            <person name="Loureco M.V."/>
            <person name="Andreote F.D."/>
        </authorList>
    </citation>
    <scope>NUCLEOTIDE SEQUENCE [LARGE SCALE GENOMIC DNA]</scope>
    <source>
        <strain evidence="5 6">Hex-1 MGV</strain>
    </source>
</reference>
<evidence type="ECO:0000259" key="4">
    <source>
        <dbReference type="Pfam" id="PF13579"/>
    </source>
</evidence>
<dbReference type="AlphaFoldDB" id="A0A2S8F995"/>
<dbReference type="InterPro" id="IPR001296">
    <property type="entry name" value="Glyco_trans_1"/>
</dbReference>
<evidence type="ECO:0000259" key="3">
    <source>
        <dbReference type="Pfam" id="PF00534"/>
    </source>
</evidence>
<dbReference type="PANTHER" id="PTHR12526">
    <property type="entry name" value="GLYCOSYLTRANSFERASE"/>
    <property type="match status" value="1"/>
</dbReference>
<dbReference type="RefSeq" id="WP_105333173.1">
    <property type="nucleotide sequence ID" value="NZ_PUHY01000016.1"/>
</dbReference>
<dbReference type="SUPFAM" id="SSF53756">
    <property type="entry name" value="UDP-Glycosyltransferase/glycogen phosphorylase"/>
    <property type="match status" value="1"/>
</dbReference>
<dbReference type="PANTHER" id="PTHR12526:SF510">
    <property type="entry name" value="D-INOSITOL 3-PHOSPHATE GLYCOSYLTRANSFERASE"/>
    <property type="match status" value="1"/>
</dbReference>
<organism evidence="5 6">
    <name type="scientific">Blastopirellula marina</name>
    <dbReference type="NCBI Taxonomy" id="124"/>
    <lineage>
        <taxon>Bacteria</taxon>
        <taxon>Pseudomonadati</taxon>
        <taxon>Planctomycetota</taxon>
        <taxon>Planctomycetia</taxon>
        <taxon>Pirellulales</taxon>
        <taxon>Pirellulaceae</taxon>
        <taxon>Blastopirellula</taxon>
    </lineage>
</organism>
<sequence length="391" mass="44557">MPERPKRILVALYHSYIDTSSGAAISLRDLMEGLARHGWEVRVFSGPRLDFEEPKTNEELLIEQGIHFKTYKASDQGVDIRLSLFRSNGVDCGVWVPSDPQASPSKAVGTAWLNAYREVLESWRPDLVITYGGFWMTGPLTQLARNARARTVFYLCNYAYKDAKFFQDFDVTITLSNFHAQWYRENVGIESVPIYPLMPRERYVCAPDPERRFVTFVNPQPHKGVFVFAKIAEVLGKRRPDIPLLVVEGRASVDWLARTGADLSQANLHRMQNTPDPREYLRVTHSMLMPSVWQESFGRVAAEAMMNGIPVIGSDRGSLPEVIGDGGVLLEIPERIRPETQLLPTEEEVEDWVRAVAILWDENDHPLFFAEAIERANNWSEYSIVDNFARI</sequence>